<dbReference type="ExpressionAtlas" id="A0A2K3P7K5">
    <property type="expression patterns" value="baseline"/>
</dbReference>
<evidence type="ECO:0000313" key="4">
    <source>
        <dbReference type="Proteomes" id="UP000236291"/>
    </source>
</evidence>
<evidence type="ECO:0000259" key="2">
    <source>
        <dbReference type="Pfam" id="PF20167"/>
    </source>
</evidence>
<feature type="domain" description="Putative plant transposon protein" evidence="2">
    <location>
        <begin position="105"/>
        <end position="301"/>
    </location>
</feature>
<dbReference type="InterPro" id="IPR046796">
    <property type="entry name" value="Transposase_32_dom"/>
</dbReference>
<sequence>MSSRPQRGASKGKKAAETSSPSEQPVRNKRVKISVTKTTAGRGRVPSQVEEPVATPGVPPYSERFLTIEAEERYNKIRNFSFNLEKGFDEDFLLAVPEIAQQLRDRGWGKLNSIVQRVERSGNATLVKEFYANAVALYGDHKDKNVYVRGKLVSYSPNEINGFLEAVVPQACAYSREKRRIRNGDEPTRRVVKDFVTVPGTPWHPKNSASSIPTKIDLAKFTPVAHAWATFFVRNIVSISSLSEYQVENAVGVKCIMEGSPINVGGWISGSIDAIVNHTGKTFSLGHCNLITALCRAKGVPEVDDEYRLPIRALVLRTFNEYGVPRGGAQGGHRGQEDHELEAEEIDRFERGVHPNQQQGGQQYTTPVNELAGMLYNLDFAERGGIQNIYYDTSSVAYTEALDYRASFPSSRFADLYPTQWAWDAHLADERNVLAARQVLHTSVWTRDIRADAERARAEQAANEEMTWELFARGSMFDGADPNASSSFGDFMSNDPSAGDDGQDDA</sequence>
<proteinExistence type="predicted"/>
<dbReference type="EMBL" id="ASHM01004419">
    <property type="protein sequence ID" value="PNY11263.1"/>
    <property type="molecule type" value="Genomic_DNA"/>
</dbReference>
<evidence type="ECO:0000313" key="3">
    <source>
        <dbReference type="EMBL" id="PNY11263.1"/>
    </source>
</evidence>
<evidence type="ECO:0000256" key="1">
    <source>
        <dbReference type="SAM" id="MobiDB-lite"/>
    </source>
</evidence>
<accession>A0A2K3P7K5</accession>
<dbReference type="Proteomes" id="UP000236291">
    <property type="component" value="Unassembled WGS sequence"/>
</dbReference>
<gene>
    <name evidence="3" type="ORF">L195_g007866</name>
</gene>
<feature type="region of interest" description="Disordered" evidence="1">
    <location>
        <begin position="481"/>
        <end position="506"/>
    </location>
</feature>
<organism evidence="3 4">
    <name type="scientific">Trifolium pratense</name>
    <name type="common">Red clover</name>
    <dbReference type="NCBI Taxonomy" id="57577"/>
    <lineage>
        <taxon>Eukaryota</taxon>
        <taxon>Viridiplantae</taxon>
        <taxon>Streptophyta</taxon>
        <taxon>Embryophyta</taxon>
        <taxon>Tracheophyta</taxon>
        <taxon>Spermatophyta</taxon>
        <taxon>Magnoliopsida</taxon>
        <taxon>eudicotyledons</taxon>
        <taxon>Gunneridae</taxon>
        <taxon>Pentapetalae</taxon>
        <taxon>rosids</taxon>
        <taxon>fabids</taxon>
        <taxon>Fabales</taxon>
        <taxon>Fabaceae</taxon>
        <taxon>Papilionoideae</taxon>
        <taxon>50 kb inversion clade</taxon>
        <taxon>NPAAA clade</taxon>
        <taxon>Hologalegina</taxon>
        <taxon>IRL clade</taxon>
        <taxon>Trifolieae</taxon>
        <taxon>Trifolium</taxon>
    </lineage>
</organism>
<feature type="region of interest" description="Disordered" evidence="1">
    <location>
        <begin position="1"/>
        <end position="56"/>
    </location>
</feature>
<reference evidence="3 4" key="2">
    <citation type="journal article" date="2017" name="Front. Plant Sci.">
        <title>Gene Classification and Mining of Molecular Markers Useful in Red Clover (Trifolium pratense) Breeding.</title>
        <authorList>
            <person name="Istvanek J."/>
            <person name="Dluhosova J."/>
            <person name="Dluhos P."/>
            <person name="Patkova L."/>
            <person name="Nedelnik J."/>
            <person name="Repkova J."/>
        </authorList>
    </citation>
    <scope>NUCLEOTIDE SEQUENCE [LARGE SCALE GENOMIC DNA]</scope>
    <source>
        <strain evidence="4">cv. Tatra</strain>
        <tissue evidence="3">Young leaves</tissue>
    </source>
</reference>
<name>A0A2K3P7K5_TRIPR</name>
<dbReference type="Pfam" id="PF20167">
    <property type="entry name" value="Transposase_32"/>
    <property type="match status" value="1"/>
</dbReference>
<dbReference type="AlphaFoldDB" id="A0A2K3P7K5"/>
<reference evidence="3 4" key="1">
    <citation type="journal article" date="2014" name="Am. J. Bot.">
        <title>Genome assembly and annotation for red clover (Trifolium pratense; Fabaceae).</title>
        <authorList>
            <person name="Istvanek J."/>
            <person name="Jaros M."/>
            <person name="Krenek A."/>
            <person name="Repkova J."/>
        </authorList>
    </citation>
    <scope>NUCLEOTIDE SEQUENCE [LARGE SCALE GENOMIC DNA]</scope>
    <source>
        <strain evidence="4">cv. Tatra</strain>
        <tissue evidence="3">Young leaves</tissue>
    </source>
</reference>
<protein>
    <recommendedName>
        <fullName evidence="2">Putative plant transposon protein domain-containing protein</fullName>
    </recommendedName>
</protein>
<comment type="caution">
    <text evidence="3">The sequence shown here is derived from an EMBL/GenBank/DDBJ whole genome shotgun (WGS) entry which is preliminary data.</text>
</comment>